<keyword evidence="1" id="KW-0812">Transmembrane</keyword>
<evidence type="ECO:0000313" key="3">
    <source>
        <dbReference type="Proteomes" id="UP001211907"/>
    </source>
</evidence>
<keyword evidence="1" id="KW-1133">Transmembrane helix</keyword>
<feature type="transmembrane region" description="Helical" evidence="1">
    <location>
        <begin position="118"/>
        <end position="139"/>
    </location>
</feature>
<proteinExistence type="predicted"/>
<feature type="transmembrane region" description="Helical" evidence="1">
    <location>
        <begin position="77"/>
        <end position="98"/>
    </location>
</feature>
<name>A0AAD5SU55_9FUNG</name>
<protein>
    <submittedName>
        <fullName evidence="2">Uncharacterized protein</fullName>
    </submittedName>
</protein>
<keyword evidence="3" id="KW-1185">Reference proteome</keyword>
<dbReference type="EMBL" id="JADGJH010002569">
    <property type="protein sequence ID" value="KAJ3096774.1"/>
    <property type="molecule type" value="Genomic_DNA"/>
</dbReference>
<keyword evidence="1" id="KW-0472">Membrane</keyword>
<feature type="non-terminal residue" evidence="2">
    <location>
        <position position="140"/>
    </location>
</feature>
<dbReference type="AlphaFoldDB" id="A0AAD5SU55"/>
<dbReference type="Proteomes" id="UP001211907">
    <property type="component" value="Unassembled WGS sequence"/>
</dbReference>
<comment type="caution">
    <text evidence="2">The sequence shown here is derived from an EMBL/GenBank/DDBJ whole genome shotgun (WGS) entry which is preliminary data.</text>
</comment>
<reference evidence="2" key="1">
    <citation type="submission" date="2020-05" db="EMBL/GenBank/DDBJ databases">
        <title>Phylogenomic resolution of chytrid fungi.</title>
        <authorList>
            <person name="Stajich J.E."/>
            <person name="Amses K."/>
            <person name="Simmons R."/>
            <person name="Seto K."/>
            <person name="Myers J."/>
            <person name="Bonds A."/>
            <person name="Quandt C.A."/>
            <person name="Barry K."/>
            <person name="Liu P."/>
            <person name="Grigoriev I."/>
            <person name="Longcore J.E."/>
            <person name="James T.Y."/>
        </authorList>
    </citation>
    <scope>NUCLEOTIDE SEQUENCE</scope>
    <source>
        <strain evidence="2">JEL0513</strain>
    </source>
</reference>
<gene>
    <name evidence="2" type="ORF">HK100_005489</name>
</gene>
<organism evidence="2 3">
    <name type="scientific">Physocladia obscura</name>
    <dbReference type="NCBI Taxonomy" id="109957"/>
    <lineage>
        <taxon>Eukaryota</taxon>
        <taxon>Fungi</taxon>
        <taxon>Fungi incertae sedis</taxon>
        <taxon>Chytridiomycota</taxon>
        <taxon>Chytridiomycota incertae sedis</taxon>
        <taxon>Chytridiomycetes</taxon>
        <taxon>Chytridiales</taxon>
        <taxon>Chytriomycetaceae</taxon>
        <taxon>Physocladia</taxon>
    </lineage>
</organism>
<accession>A0AAD5SU55</accession>
<evidence type="ECO:0000313" key="2">
    <source>
        <dbReference type="EMBL" id="KAJ3096774.1"/>
    </source>
</evidence>
<evidence type="ECO:0000256" key="1">
    <source>
        <dbReference type="SAM" id="Phobius"/>
    </source>
</evidence>
<sequence length="140" mass="15837">MNAGDTLQLVINAAGVMLNTLVLAVLAMHQKRLLWGSNTRLNRRVGWLVLWCWIWSMQRVTQMAFTTGGVTWTQSGITWVAIAANWLVLAMLLCNVALAAERFFLLQGQAQPENRRRFFAVLYTVFAAQCVVIVVELLVW</sequence>
<feature type="transmembrane region" description="Helical" evidence="1">
    <location>
        <begin position="6"/>
        <end position="29"/>
    </location>
</feature>